<dbReference type="Pfam" id="PF05691">
    <property type="entry name" value="Raffinose_syn"/>
    <property type="match status" value="1"/>
</dbReference>
<keyword evidence="3" id="KW-1185">Reference proteome</keyword>
<proteinExistence type="predicted"/>
<dbReference type="PANTHER" id="PTHR31268">
    <property type="match status" value="1"/>
</dbReference>
<organism evidence="2 3">
    <name type="scientific">Cymbomonas tetramitiformis</name>
    <dbReference type="NCBI Taxonomy" id="36881"/>
    <lineage>
        <taxon>Eukaryota</taxon>
        <taxon>Viridiplantae</taxon>
        <taxon>Chlorophyta</taxon>
        <taxon>Pyramimonadophyceae</taxon>
        <taxon>Pyramimonadales</taxon>
        <taxon>Pyramimonadaceae</taxon>
        <taxon>Cymbomonas</taxon>
    </lineage>
</organism>
<protein>
    <submittedName>
        <fullName evidence="2">Uncharacterized protein</fullName>
    </submittedName>
</protein>
<name>A0AAE0KV91_9CHLO</name>
<comment type="caution">
    <text evidence="2">The sequence shown here is derived from an EMBL/GenBank/DDBJ whole genome shotgun (WGS) entry which is preliminary data.</text>
</comment>
<sequence length="370" mass="41052">SLAPYFSDVKAIENRYNMSSGEVFDGCIQGGSSWDRDQRKFVQHDVDPDQLSTEVSPCDVESLWAEDPEQEFALFRHTTKQLEVCGWRESVPITLEQGKAEVVTVVPTQGIRSEHGGRCAWAPIGLEEMYNGGGAVLESSAKIIPRGDGEGTRRLFEVCLRGAGRFIALCGEEPRACQVSGNDVPFTYDQKESKLSIEVLPLDADSEQLSEVTVEAENLRETVLGGKHEKFAGKNKDVAKLSKFIVLLKTEFSTAGLDLASFGFDDPTREIIPLVNERAYDTFSEVVEIDSLAEQYFLATDCSTDRDGRRALIDLVTGCVPAGLRVSHQEEYSALRYPARVDSRPVLAKEHRLVRGNRAADWQPTEATRR</sequence>
<keyword evidence="1" id="KW-0119">Carbohydrate metabolism</keyword>
<gene>
    <name evidence="2" type="ORF">CYMTET_29099</name>
</gene>
<feature type="non-terminal residue" evidence="2">
    <location>
        <position position="1"/>
    </location>
</feature>
<dbReference type="Proteomes" id="UP001190700">
    <property type="component" value="Unassembled WGS sequence"/>
</dbReference>
<dbReference type="AlphaFoldDB" id="A0AAE0KV91"/>
<dbReference type="EMBL" id="LGRX02016495">
    <property type="protein sequence ID" value="KAK3262023.1"/>
    <property type="molecule type" value="Genomic_DNA"/>
</dbReference>
<dbReference type="PANTHER" id="PTHR31268:SF32">
    <property type="entry name" value="GALACTINOL--SUCROSE GALACTOSYLTRANSFERASE 2-RELATED"/>
    <property type="match status" value="1"/>
</dbReference>
<dbReference type="InterPro" id="IPR008811">
    <property type="entry name" value="Glycosyl_hydrolases_36"/>
</dbReference>
<accession>A0AAE0KV91</accession>
<evidence type="ECO:0000256" key="1">
    <source>
        <dbReference type="ARBA" id="ARBA00023277"/>
    </source>
</evidence>
<reference evidence="2 3" key="1">
    <citation type="journal article" date="2015" name="Genome Biol. Evol.">
        <title>Comparative Genomics of a Bacterivorous Green Alga Reveals Evolutionary Causalities and Consequences of Phago-Mixotrophic Mode of Nutrition.</title>
        <authorList>
            <person name="Burns J.A."/>
            <person name="Paasch A."/>
            <person name="Narechania A."/>
            <person name="Kim E."/>
        </authorList>
    </citation>
    <scope>NUCLEOTIDE SEQUENCE [LARGE SCALE GENOMIC DNA]</scope>
    <source>
        <strain evidence="2 3">PLY_AMNH</strain>
    </source>
</reference>
<evidence type="ECO:0000313" key="3">
    <source>
        <dbReference type="Proteomes" id="UP001190700"/>
    </source>
</evidence>
<evidence type="ECO:0000313" key="2">
    <source>
        <dbReference type="EMBL" id="KAK3262023.1"/>
    </source>
</evidence>